<gene>
    <name evidence="5" type="ORF">CXB51_030385</name>
</gene>
<dbReference type="SUPFAM" id="SSF141562">
    <property type="entry name" value="At5g01610-like"/>
    <property type="match status" value="1"/>
</dbReference>
<comment type="caution">
    <text evidence="5">The sequence shown here is derived from an EMBL/GenBank/DDBJ whole genome shotgun (WGS) entry which is preliminary data.</text>
</comment>
<dbReference type="GO" id="GO:0016020">
    <property type="term" value="C:membrane"/>
    <property type="evidence" value="ECO:0007669"/>
    <property type="project" value="TreeGrafter"/>
</dbReference>
<comment type="similarity">
    <text evidence="1">Belongs to the SEC15 family.</text>
</comment>
<dbReference type="OrthoDB" id="10267033at2759"/>
<evidence type="ECO:0000313" key="6">
    <source>
        <dbReference type="Proteomes" id="UP000701853"/>
    </source>
</evidence>
<dbReference type="InterPro" id="IPR042044">
    <property type="entry name" value="EXOC6PINT-1/Sec15/Tip20_C_dom2"/>
</dbReference>
<evidence type="ECO:0000256" key="3">
    <source>
        <dbReference type="ARBA" id="ARBA00022483"/>
    </source>
</evidence>
<dbReference type="GO" id="GO:0090522">
    <property type="term" value="P:vesicle tethering involved in exocytosis"/>
    <property type="evidence" value="ECO:0007669"/>
    <property type="project" value="InterPro"/>
</dbReference>
<dbReference type="GO" id="GO:0006886">
    <property type="term" value="P:intracellular protein transport"/>
    <property type="evidence" value="ECO:0007669"/>
    <property type="project" value="InterPro"/>
</dbReference>
<feature type="domain" description="Exocyst complex subunit EXOC6/Sec15 C-terminal" evidence="4">
    <location>
        <begin position="214"/>
        <end position="290"/>
    </location>
</feature>
<evidence type="ECO:0000259" key="4">
    <source>
        <dbReference type="Pfam" id="PF04091"/>
    </source>
</evidence>
<dbReference type="GO" id="GO:0000145">
    <property type="term" value="C:exocyst"/>
    <property type="evidence" value="ECO:0007669"/>
    <property type="project" value="TreeGrafter"/>
</dbReference>
<reference evidence="5 6" key="1">
    <citation type="journal article" date="2021" name="bioRxiv">
        <title>The Gossypium anomalum genome as a resource for cotton improvement and evolutionary analysis of hybrid incompatibility.</title>
        <authorList>
            <person name="Grover C.E."/>
            <person name="Yuan D."/>
            <person name="Arick M.A."/>
            <person name="Miller E.R."/>
            <person name="Hu G."/>
            <person name="Peterson D.G."/>
            <person name="Wendel J.F."/>
            <person name="Udall J.A."/>
        </authorList>
    </citation>
    <scope>NUCLEOTIDE SEQUENCE [LARGE SCALE GENOMIC DNA]</scope>
    <source>
        <strain evidence="5">JFW-Udall</strain>
        <tissue evidence="5">Leaf</tissue>
    </source>
</reference>
<dbReference type="InterPro" id="IPR007225">
    <property type="entry name" value="EXOC6/Sec15"/>
</dbReference>
<dbReference type="InterPro" id="IPR036758">
    <property type="entry name" value="At5g01610-like"/>
</dbReference>
<keyword evidence="3" id="KW-0268">Exocytosis</keyword>
<name>A0A8J5YHA4_9ROSI</name>
<evidence type="ECO:0000313" key="5">
    <source>
        <dbReference type="EMBL" id="KAG8477640.1"/>
    </source>
</evidence>
<dbReference type="InterPro" id="IPR046361">
    <property type="entry name" value="EXOC6/Sec15_C"/>
</dbReference>
<dbReference type="Proteomes" id="UP000701853">
    <property type="component" value="Chromosome 11"/>
</dbReference>
<dbReference type="PANTHER" id="PTHR12702">
    <property type="entry name" value="SEC15"/>
    <property type="match status" value="1"/>
</dbReference>
<feature type="domain" description="Exocyst complex subunit EXOC6/Sec15 C-terminal" evidence="4">
    <location>
        <begin position="133"/>
        <end position="212"/>
    </location>
</feature>
<evidence type="ECO:0000256" key="2">
    <source>
        <dbReference type="ARBA" id="ARBA00022448"/>
    </source>
</evidence>
<keyword evidence="2" id="KW-0813">Transport</keyword>
<dbReference type="InterPro" id="IPR007493">
    <property type="entry name" value="DUF538"/>
</dbReference>
<protein>
    <recommendedName>
        <fullName evidence="4">Exocyst complex subunit EXOC6/Sec15 C-terminal domain-containing protein</fullName>
    </recommendedName>
</protein>
<dbReference type="InterPro" id="IPR042045">
    <property type="entry name" value="EXOC6/Sec15_C_dom1"/>
</dbReference>
<keyword evidence="6" id="KW-1185">Reference proteome</keyword>
<dbReference type="EMBL" id="JAHUZN010000011">
    <property type="protein sequence ID" value="KAG8477640.1"/>
    <property type="molecule type" value="Genomic_DNA"/>
</dbReference>
<accession>A0A8J5YHA4</accession>
<sequence>MEVENLWETAASKICSVLEDQFSRMQSANHLLLIKDYVSLLGVTLQRYDYTVGTLLDVFSKHRDKYHKLLLSDCQKQILEALAANKFEQMLMKKEYEYSINVLSFQIQTSNIISAFLYVAPFSSTVPDYCRIAMQVAANMVVFYRACDFFFHHAAQLSGVPLRMVEKGKRQFPLNKARDAAEEMLSGMLKTKVDGFMTLIGNVNWMTDEPSQGEKIVDTLLRDLVKSFNVNAIIGLDVDIRLLESFADNLAPLFSKRDANQVKNALAESRQLINLLFSSHPENFLNPGCQAEFKEEIFGCIDKKTPGCELIWPGGGVRMSMFFCLLPLLIAIAERVNIMSITATGFCLSSMCNDSIQLCPNYDFPASILPKGVSGYELNRGTGEFSAFLQETCNFKIDSYELSYKSIIHGVISPGRITNLKSVSVKVLFFWLDIVQVIHDGEEMEFSVGISSANSPTNNFYESPQCGCGFDCNRFSAFAESSSPYDKLL</sequence>
<proteinExistence type="inferred from homology"/>
<organism evidence="5 6">
    <name type="scientific">Gossypium anomalum</name>
    <dbReference type="NCBI Taxonomy" id="47600"/>
    <lineage>
        <taxon>Eukaryota</taxon>
        <taxon>Viridiplantae</taxon>
        <taxon>Streptophyta</taxon>
        <taxon>Embryophyta</taxon>
        <taxon>Tracheophyta</taxon>
        <taxon>Spermatophyta</taxon>
        <taxon>Magnoliopsida</taxon>
        <taxon>eudicotyledons</taxon>
        <taxon>Gunneridae</taxon>
        <taxon>Pentapetalae</taxon>
        <taxon>rosids</taxon>
        <taxon>malvids</taxon>
        <taxon>Malvales</taxon>
        <taxon>Malvaceae</taxon>
        <taxon>Malvoideae</taxon>
        <taxon>Gossypium</taxon>
    </lineage>
</organism>
<dbReference type="Pfam" id="PF04398">
    <property type="entry name" value="DUF538"/>
    <property type="match status" value="1"/>
</dbReference>
<dbReference type="AlphaFoldDB" id="A0A8J5YHA4"/>
<dbReference type="Gene3D" id="1.10.357.30">
    <property type="entry name" value="Exocyst complex subunit Sec15 C-terminal domain, N-terminal subdomain"/>
    <property type="match status" value="1"/>
</dbReference>
<dbReference type="Pfam" id="PF04091">
    <property type="entry name" value="Sec15_C"/>
    <property type="match status" value="3"/>
</dbReference>
<dbReference type="Gene3D" id="2.30.240.10">
    <property type="entry name" value="At5g01610-like"/>
    <property type="match status" value="1"/>
</dbReference>
<dbReference type="Gene3D" id="1.20.58.670">
    <property type="entry name" value="Dsl1p vesicle tethering complex, Tip20p subunit, domain D"/>
    <property type="match status" value="1"/>
</dbReference>
<feature type="domain" description="Exocyst complex subunit EXOC6/Sec15 C-terminal" evidence="4">
    <location>
        <begin position="55"/>
        <end position="132"/>
    </location>
</feature>
<evidence type="ECO:0000256" key="1">
    <source>
        <dbReference type="ARBA" id="ARBA00007944"/>
    </source>
</evidence>
<dbReference type="GO" id="GO:0006893">
    <property type="term" value="P:Golgi to plasma membrane transport"/>
    <property type="evidence" value="ECO:0007669"/>
    <property type="project" value="TreeGrafter"/>
</dbReference>
<dbReference type="PANTHER" id="PTHR12702:SF1">
    <property type="entry name" value="EXOCYST COMPLEX COMPONENT SEC15B"/>
    <property type="match status" value="1"/>
</dbReference>